<organism evidence="3 4">
    <name type="scientific">Actinacidiphila rubida</name>
    <dbReference type="NCBI Taxonomy" id="310780"/>
    <lineage>
        <taxon>Bacteria</taxon>
        <taxon>Bacillati</taxon>
        <taxon>Actinomycetota</taxon>
        <taxon>Actinomycetes</taxon>
        <taxon>Kitasatosporales</taxon>
        <taxon>Streptomycetaceae</taxon>
        <taxon>Actinacidiphila</taxon>
    </lineage>
</organism>
<proteinExistence type="predicted"/>
<name>A0A1H8N621_9ACTN</name>
<dbReference type="STRING" id="310780.SAMN05216267_102118"/>
<evidence type="ECO:0000313" key="3">
    <source>
        <dbReference type="EMBL" id="SEO24893.1"/>
    </source>
</evidence>
<sequence length="313" mass="32937">MSIKTASTINAARCAAVLATLVSVASCAQGRAEQHGAPPLGPIPVITSVDQITLPIDSYEVTVEQTRTLFRASTAVAQRCVRSYGLSYPAPRWGAAFGDTPRELRKRSAVYGFFDPAAPKSKGYDAIGSSSAPPAVSDGVLAVLDGVDRANKPVTVYEGKAVPDRGCLGRGRAEVGDPPMPADSGQLPDGGPKVPATDPRMVEANAKWSRCMKSKGLRYASPWAAYFDPKWRSVSAPGTVSRTHTPEEIATATADLDCKLSTNLMGVAVAVEAAYDKQYIDSHKAALSAFTRSLDDRLARARRLIASGGADAG</sequence>
<accession>A0A1H8N621</accession>
<feature type="region of interest" description="Disordered" evidence="1">
    <location>
        <begin position="168"/>
        <end position="198"/>
    </location>
</feature>
<dbReference type="OrthoDB" id="4800194at2"/>
<dbReference type="EMBL" id="FODD01000021">
    <property type="protein sequence ID" value="SEO24893.1"/>
    <property type="molecule type" value="Genomic_DNA"/>
</dbReference>
<dbReference type="PROSITE" id="PS51257">
    <property type="entry name" value="PROKAR_LIPOPROTEIN"/>
    <property type="match status" value="1"/>
</dbReference>
<protein>
    <recommendedName>
        <fullName evidence="5">Lipoprotein</fullName>
    </recommendedName>
</protein>
<feature type="signal peptide" evidence="2">
    <location>
        <begin position="1"/>
        <end position="28"/>
    </location>
</feature>
<evidence type="ECO:0000256" key="1">
    <source>
        <dbReference type="SAM" id="MobiDB-lite"/>
    </source>
</evidence>
<keyword evidence="2" id="KW-0732">Signal</keyword>
<evidence type="ECO:0008006" key="5">
    <source>
        <dbReference type="Google" id="ProtNLM"/>
    </source>
</evidence>
<feature type="chain" id="PRO_5010278435" description="Lipoprotein" evidence="2">
    <location>
        <begin position="29"/>
        <end position="313"/>
    </location>
</feature>
<evidence type="ECO:0000313" key="4">
    <source>
        <dbReference type="Proteomes" id="UP000181951"/>
    </source>
</evidence>
<dbReference type="AlphaFoldDB" id="A0A1H8N621"/>
<reference evidence="3 4" key="1">
    <citation type="submission" date="2016-10" db="EMBL/GenBank/DDBJ databases">
        <authorList>
            <person name="de Groot N.N."/>
        </authorList>
    </citation>
    <scope>NUCLEOTIDE SEQUENCE [LARGE SCALE GENOMIC DNA]</scope>
    <source>
        <strain evidence="3 4">CGMCC 4.2026</strain>
    </source>
</reference>
<gene>
    <name evidence="3" type="ORF">SAMN05216267_102118</name>
</gene>
<dbReference type="RefSeq" id="WP_075017331.1">
    <property type="nucleotide sequence ID" value="NZ_FODD01000021.1"/>
</dbReference>
<evidence type="ECO:0000256" key="2">
    <source>
        <dbReference type="SAM" id="SignalP"/>
    </source>
</evidence>
<keyword evidence="4" id="KW-1185">Reference proteome</keyword>
<dbReference type="Proteomes" id="UP000181951">
    <property type="component" value="Unassembled WGS sequence"/>
</dbReference>